<dbReference type="GO" id="GO:0016491">
    <property type="term" value="F:oxidoreductase activity"/>
    <property type="evidence" value="ECO:0007669"/>
    <property type="project" value="InterPro"/>
</dbReference>
<protein>
    <submittedName>
        <fullName evidence="3">Ferroxidase fet3</fullName>
    </submittedName>
</protein>
<gene>
    <name evidence="3" type="primary">FET3_9</name>
    <name evidence="3" type="ORF">PHYPSEUDO_015311</name>
</gene>
<feature type="domain" description="Plastocyanin-like" evidence="2">
    <location>
        <begin position="31"/>
        <end position="67"/>
    </location>
</feature>
<dbReference type="AlphaFoldDB" id="A0A8T1W0I1"/>
<organism evidence="3 4">
    <name type="scientific">Phytophthora pseudosyringae</name>
    <dbReference type="NCBI Taxonomy" id="221518"/>
    <lineage>
        <taxon>Eukaryota</taxon>
        <taxon>Sar</taxon>
        <taxon>Stramenopiles</taxon>
        <taxon>Oomycota</taxon>
        <taxon>Peronosporomycetes</taxon>
        <taxon>Peronosporales</taxon>
        <taxon>Peronosporaceae</taxon>
        <taxon>Phytophthora</taxon>
    </lineage>
</organism>
<dbReference type="EMBL" id="JAGDFM010000094">
    <property type="protein sequence ID" value="KAG7386716.1"/>
    <property type="molecule type" value="Genomic_DNA"/>
</dbReference>
<dbReference type="Pfam" id="PF07731">
    <property type="entry name" value="Cu-oxidase_2"/>
    <property type="match status" value="1"/>
</dbReference>
<sequence>MALRLNGPMQHDVFTVPGCSTDAAGACADLGYVVFRLNADNPGVWLMHCHIYWHFVLGLGMLFVEAEDVLHDESLDAFSTNILLSVCNGAGYFTL</sequence>
<evidence type="ECO:0000313" key="3">
    <source>
        <dbReference type="EMBL" id="KAG7386716.1"/>
    </source>
</evidence>
<name>A0A8T1W0I1_9STRA</name>
<dbReference type="InterPro" id="IPR002355">
    <property type="entry name" value="Cu_oxidase_Cu_BS"/>
</dbReference>
<evidence type="ECO:0000313" key="4">
    <source>
        <dbReference type="Proteomes" id="UP000694044"/>
    </source>
</evidence>
<dbReference type="PROSITE" id="PS00080">
    <property type="entry name" value="MULTICOPPER_OXIDASE2"/>
    <property type="match status" value="1"/>
</dbReference>
<keyword evidence="4" id="KW-1185">Reference proteome</keyword>
<reference evidence="3" key="1">
    <citation type="submission" date="2021-02" db="EMBL/GenBank/DDBJ databases">
        <authorList>
            <person name="Palmer J.M."/>
        </authorList>
    </citation>
    <scope>NUCLEOTIDE SEQUENCE</scope>
    <source>
        <strain evidence="3">SCRP734</strain>
    </source>
</reference>
<proteinExistence type="predicted"/>
<evidence type="ECO:0000256" key="1">
    <source>
        <dbReference type="ARBA" id="ARBA00022723"/>
    </source>
</evidence>
<dbReference type="OrthoDB" id="2121828at2759"/>
<comment type="caution">
    <text evidence="3">The sequence shown here is derived from an EMBL/GenBank/DDBJ whole genome shotgun (WGS) entry which is preliminary data.</text>
</comment>
<accession>A0A8T1W0I1</accession>
<evidence type="ECO:0000259" key="2">
    <source>
        <dbReference type="Pfam" id="PF07731"/>
    </source>
</evidence>
<keyword evidence="1" id="KW-0479">Metal-binding</keyword>
<dbReference type="InterPro" id="IPR011706">
    <property type="entry name" value="Cu-oxidase_C"/>
</dbReference>
<dbReference type="Proteomes" id="UP000694044">
    <property type="component" value="Unassembled WGS sequence"/>
</dbReference>
<dbReference type="GO" id="GO:0005507">
    <property type="term" value="F:copper ion binding"/>
    <property type="evidence" value="ECO:0007669"/>
    <property type="project" value="InterPro"/>
</dbReference>